<reference evidence="6 7" key="1">
    <citation type="submission" date="2019-11" db="EMBL/GenBank/DDBJ databases">
        <authorList>
            <person name="Holert J."/>
        </authorList>
    </citation>
    <scope>NUCLEOTIDE SEQUENCE [LARGE SCALE GENOMIC DNA]</scope>
    <source>
        <strain evidence="5">BC3_2A</strain>
        <strain evidence="4">SB11_1A</strain>
    </source>
</reference>
<dbReference type="Proteomes" id="UP000435877">
    <property type="component" value="Unassembled WGS sequence"/>
</dbReference>
<dbReference type="EMBL" id="CACSIK010000003">
    <property type="protein sequence ID" value="CAA0111560.1"/>
    <property type="molecule type" value="Genomic_DNA"/>
</dbReference>
<sequence length="444" mass="47187">MFNPQFSLLALTLLAMSCILIACGGGSSSTSTDSDNDDSSIPSNSDNDDTNESLATWMINTSSRSAQIFESSGSSVGVLEDVQLAEAQTIDGVEYTYIETNGIPKYDTVMTQDMIDALNNRPLANSDFDAGTTTATVGDLVTFGEHIGYNSSTENCSDTGGSGYWPPGPGCPTSLERGEYFTAEPAPASNDSNCSTGLGTIGLMVNGSAIFDWGDGMSWGQNIWYNLAPIAEQYDVDICGGHAANGEYHHHFYTSCLADLVSDNGDEHSPIYGFAADGYPVYGPWENNNELAISAWKIRDYSASESEGGCNTPGERSCILNDVYDVSQGVNYNITAGPDIGENVSTLSGNTLAAVDGYYLEDYYYAQATANGAQLDEHNGHDNNDGRGYHYHITLTSDSGKLSPAFPYTIGPTFYGELPDNAVRSCESTTPGGPGDGGPPLFLF</sequence>
<evidence type="ECO:0000313" key="6">
    <source>
        <dbReference type="Proteomes" id="UP000435877"/>
    </source>
</evidence>
<dbReference type="OrthoDB" id="9796530at2"/>
<evidence type="ECO:0000256" key="1">
    <source>
        <dbReference type="SAM" id="MobiDB-lite"/>
    </source>
</evidence>
<feature type="region of interest" description="Disordered" evidence="1">
    <location>
        <begin position="26"/>
        <end position="51"/>
    </location>
</feature>
<dbReference type="RefSeq" id="WP_159270079.1">
    <property type="nucleotide sequence ID" value="NZ_CACSIK010000003.1"/>
</dbReference>
<evidence type="ECO:0000313" key="7">
    <source>
        <dbReference type="Proteomes" id="UP000439591"/>
    </source>
</evidence>
<dbReference type="Proteomes" id="UP000439591">
    <property type="component" value="Unassembled WGS sequence"/>
</dbReference>
<keyword evidence="6" id="KW-1185">Reference proteome</keyword>
<feature type="signal peptide" evidence="2">
    <location>
        <begin position="1"/>
        <end position="22"/>
    </location>
</feature>
<gene>
    <name evidence="4" type="ORF">IHBHHGIJ_03311</name>
    <name evidence="5" type="ORF">KFEGEMFD_03524</name>
</gene>
<feature type="domain" description="YHYH" evidence="3">
    <location>
        <begin position="182"/>
        <end position="396"/>
    </location>
</feature>
<feature type="compositionally biased region" description="Low complexity" evidence="1">
    <location>
        <begin position="28"/>
        <end position="45"/>
    </location>
</feature>
<evidence type="ECO:0000313" key="5">
    <source>
        <dbReference type="EMBL" id="CAA0118694.1"/>
    </source>
</evidence>
<evidence type="ECO:0000256" key="2">
    <source>
        <dbReference type="SAM" id="SignalP"/>
    </source>
</evidence>
<organism evidence="5 7">
    <name type="scientific">Zhongshania aliphaticivorans</name>
    <dbReference type="NCBI Taxonomy" id="1470434"/>
    <lineage>
        <taxon>Bacteria</taxon>
        <taxon>Pseudomonadati</taxon>
        <taxon>Pseudomonadota</taxon>
        <taxon>Gammaproteobacteria</taxon>
        <taxon>Cellvibrionales</taxon>
        <taxon>Spongiibacteraceae</taxon>
        <taxon>Zhongshania</taxon>
    </lineage>
</organism>
<dbReference type="AlphaFoldDB" id="A0A5S9QL93"/>
<keyword evidence="2" id="KW-0732">Signal</keyword>
<protein>
    <recommendedName>
        <fullName evidence="3">YHYH domain-containing protein</fullName>
    </recommendedName>
</protein>
<proteinExistence type="predicted"/>
<feature type="chain" id="PRO_5036150587" description="YHYH domain-containing protein" evidence="2">
    <location>
        <begin position="23"/>
        <end position="444"/>
    </location>
</feature>
<name>A0A5S9QL93_9GAMM</name>
<accession>A0A5S9QL93</accession>
<evidence type="ECO:0000313" key="4">
    <source>
        <dbReference type="EMBL" id="CAA0111560.1"/>
    </source>
</evidence>
<evidence type="ECO:0000259" key="3">
    <source>
        <dbReference type="Pfam" id="PF14240"/>
    </source>
</evidence>
<dbReference type="EMBL" id="CACSIM010000006">
    <property type="protein sequence ID" value="CAA0118694.1"/>
    <property type="molecule type" value="Genomic_DNA"/>
</dbReference>
<dbReference type="Pfam" id="PF14240">
    <property type="entry name" value="YHYH"/>
    <property type="match status" value="1"/>
</dbReference>
<dbReference type="InterPro" id="IPR025924">
    <property type="entry name" value="YHYH_dom"/>
</dbReference>